<evidence type="ECO:0000313" key="3">
    <source>
        <dbReference type="Proteomes" id="UP001372338"/>
    </source>
</evidence>
<proteinExistence type="predicted"/>
<dbReference type="PANTHER" id="PTHR31871">
    <property type="entry name" value="OS02G0137100 PROTEIN"/>
    <property type="match status" value="1"/>
</dbReference>
<sequence>MLESNQCKVRPPTYRPRPRPRPRHSISGSNLIPDLVHSGQFVHMGTSDMPSGPARRRRVSREDIQTVQNLVELCLREYMNPKEAMESLQAKNKIEPVFTELVWQKLEEENQEFFEAYYLRLLLKEQITQFNRLLRKHAELSQLHVTAVSPLPNSNGTHIPTLSWNSSCYAVAQDRAALKPEYMQHTFNSSLGVFNNSRSLLHNRMHAVVDMSAYGNKIDGPPSIYSTQNSSMGLFQGINGGMTELEPRFLGSSPYIFAPNSNVPVALAQPTISHASVTSFTGVDLNIHSMNGALLTPDISSYRVMGQIPRNVPVALAQPTNSHASVTSFTGVDLNIHSMNGALLTPDISSYRVMGQIPRNVSHSDPPADFSFNPDIMDNYPRFPYLVNTNENFLGGGKQG</sequence>
<feature type="region of interest" description="Disordered" evidence="1">
    <location>
        <begin position="1"/>
        <end position="29"/>
    </location>
</feature>
<dbReference type="AlphaFoldDB" id="A0AAN9FQV0"/>
<dbReference type="PANTHER" id="PTHR31871:SF1">
    <property type="entry name" value="HISTIDINE-TRNA LIGASE"/>
    <property type="match status" value="1"/>
</dbReference>
<evidence type="ECO:0000256" key="1">
    <source>
        <dbReference type="SAM" id="MobiDB-lite"/>
    </source>
</evidence>
<dbReference type="EMBL" id="JAYWIO010000003">
    <property type="protein sequence ID" value="KAK7277318.1"/>
    <property type="molecule type" value="Genomic_DNA"/>
</dbReference>
<dbReference type="NCBIfam" id="TIGR01589">
    <property type="entry name" value="A_thal_3526"/>
    <property type="match status" value="1"/>
</dbReference>
<dbReference type="Proteomes" id="UP001372338">
    <property type="component" value="Unassembled WGS sequence"/>
</dbReference>
<dbReference type="Pfam" id="PF09713">
    <property type="entry name" value="A_thal_3526"/>
    <property type="match status" value="1"/>
</dbReference>
<organism evidence="2 3">
    <name type="scientific">Crotalaria pallida</name>
    <name type="common">Smooth rattlebox</name>
    <name type="synonym">Crotalaria striata</name>
    <dbReference type="NCBI Taxonomy" id="3830"/>
    <lineage>
        <taxon>Eukaryota</taxon>
        <taxon>Viridiplantae</taxon>
        <taxon>Streptophyta</taxon>
        <taxon>Embryophyta</taxon>
        <taxon>Tracheophyta</taxon>
        <taxon>Spermatophyta</taxon>
        <taxon>Magnoliopsida</taxon>
        <taxon>eudicotyledons</taxon>
        <taxon>Gunneridae</taxon>
        <taxon>Pentapetalae</taxon>
        <taxon>rosids</taxon>
        <taxon>fabids</taxon>
        <taxon>Fabales</taxon>
        <taxon>Fabaceae</taxon>
        <taxon>Papilionoideae</taxon>
        <taxon>50 kb inversion clade</taxon>
        <taxon>genistoids sensu lato</taxon>
        <taxon>core genistoids</taxon>
        <taxon>Crotalarieae</taxon>
        <taxon>Crotalaria</taxon>
    </lineage>
</organism>
<keyword evidence="3" id="KW-1185">Reference proteome</keyword>
<reference evidence="2 3" key="1">
    <citation type="submission" date="2024-01" db="EMBL/GenBank/DDBJ databases">
        <title>The genomes of 5 underutilized Papilionoideae crops provide insights into root nodulation and disease resistanc.</title>
        <authorList>
            <person name="Yuan L."/>
        </authorList>
    </citation>
    <scope>NUCLEOTIDE SEQUENCE [LARGE SCALE GENOMIC DNA]</scope>
    <source>
        <strain evidence="2">ZHUSHIDOU_FW_LH</strain>
        <tissue evidence="2">Leaf</tissue>
    </source>
</reference>
<protein>
    <submittedName>
        <fullName evidence="2">Uncharacterized protein</fullName>
    </submittedName>
</protein>
<comment type="caution">
    <text evidence="2">The sequence shown here is derived from an EMBL/GenBank/DDBJ whole genome shotgun (WGS) entry which is preliminary data.</text>
</comment>
<accession>A0AAN9FQV0</accession>
<evidence type="ECO:0000313" key="2">
    <source>
        <dbReference type="EMBL" id="KAK7277318.1"/>
    </source>
</evidence>
<name>A0AAN9FQV0_CROPI</name>
<gene>
    <name evidence="2" type="ORF">RIF29_18469</name>
</gene>
<dbReference type="InterPro" id="IPR006476">
    <property type="entry name" value="CHP01589_pln"/>
</dbReference>